<dbReference type="InterPro" id="IPR036298">
    <property type="entry name" value="Chalcone_isomerase_sf"/>
</dbReference>
<evidence type="ECO:0000256" key="1">
    <source>
        <dbReference type="SAM" id="MobiDB-lite"/>
    </source>
</evidence>
<keyword evidence="4" id="KW-0413">Isomerase</keyword>
<dbReference type="OrthoDB" id="18193at2759"/>
<feature type="transmembrane region" description="Helical" evidence="2">
    <location>
        <begin position="63"/>
        <end position="82"/>
    </location>
</feature>
<evidence type="ECO:0000313" key="4">
    <source>
        <dbReference type="EMBL" id="RAR15973.1"/>
    </source>
</evidence>
<gene>
    <name evidence="4" type="ORF">DDE83_000547</name>
</gene>
<dbReference type="PANTHER" id="PTHR47284:SF3">
    <property type="entry name" value="FATTY-ACID-BINDING PROTEIN 2"/>
    <property type="match status" value="1"/>
</dbReference>
<dbReference type="STRING" id="183478.A0A364NFT7"/>
<comment type="caution">
    <text evidence="4">The sequence shown here is derived from an EMBL/GenBank/DDBJ whole genome shotgun (WGS) entry which is preliminary data.</text>
</comment>
<evidence type="ECO:0000259" key="3">
    <source>
        <dbReference type="Pfam" id="PF16035"/>
    </source>
</evidence>
<dbReference type="EMBL" id="QGDH01000006">
    <property type="protein sequence ID" value="RAR15973.1"/>
    <property type="molecule type" value="Genomic_DNA"/>
</dbReference>
<dbReference type="SUPFAM" id="SSF54626">
    <property type="entry name" value="Chalcone isomerase"/>
    <property type="match status" value="1"/>
</dbReference>
<organism evidence="4 5">
    <name type="scientific">Stemphylium lycopersici</name>
    <name type="common">Tomato gray leaf spot disease fungus</name>
    <name type="synonym">Thyrospora lycopersici</name>
    <dbReference type="NCBI Taxonomy" id="183478"/>
    <lineage>
        <taxon>Eukaryota</taxon>
        <taxon>Fungi</taxon>
        <taxon>Dikarya</taxon>
        <taxon>Ascomycota</taxon>
        <taxon>Pezizomycotina</taxon>
        <taxon>Dothideomycetes</taxon>
        <taxon>Pleosporomycetidae</taxon>
        <taxon>Pleosporales</taxon>
        <taxon>Pleosporineae</taxon>
        <taxon>Pleosporaceae</taxon>
        <taxon>Stemphylium</taxon>
    </lineage>
</organism>
<evidence type="ECO:0000313" key="5">
    <source>
        <dbReference type="Proteomes" id="UP000249619"/>
    </source>
</evidence>
<dbReference type="PANTHER" id="PTHR47284">
    <property type="entry name" value="FATTY-ACID-BINDING PROTEIN 2"/>
    <property type="match status" value="1"/>
</dbReference>
<dbReference type="AlphaFoldDB" id="A0A364NFT7"/>
<dbReference type="Proteomes" id="UP000249619">
    <property type="component" value="Unassembled WGS sequence"/>
</dbReference>
<feature type="region of interest" description="Disordered" evidence="1">
    <location>
        <begin position="17"/>
        <end position="40"/>
    </location>
</feature>
<accession>A0A364NFT7</accession>
<keyword evidence="2" id="KW-0472">Membrane</keyword>
<keyword evidence="5" id="KW-1185">Reference proteome</keyword>
<evidence type="ECO:0000256" key="2">
    <source>
        <dbReference type="SAM" id="Phobius"/>
    </source>
</evidence>
<dbReference type="InterPro" id="IPR016088">
    <property type="entry name" value="Chalcone_isomerase_3-sand"/>
</dbReference>
<keyword evidence="2" id="KW-1133">Transmembrane helix</keyword>
<proteinExistence type="predicted"/>
<feature type="domain" description="Chalcone isomerase" evidence="3">
    <location>
        <begin position="163"/>
        <end position="398"/>
    </location>
</feature>
<name>A0A364NFT7_STELY</name>
<dbReference type="Gene3D" id="3.50.70.10">
    <property type="match status" value="1"/>
</dbReference>
<keyword evidence="2" id="KW-0812">Transmembrane</keyword>
<reference evidence="5" key="1">
    <citation type="submission" date="2018-05" db="EMBL/GenBank/DDBJ databases">
        <title>Draft genome sequence of Stemphylium lycopersici strain CIDEFI 213.</title>
        <authorList>
            <person name="Medina R."/>
            <person name="Franco M.E.E."/>
            <person name="Lucentini C.G."/>
            <person name="Saparrat M.C.N."/>
            <person name="Balatti P.A."/>
        </authorList>
    </citation>
    <scope>NUCLEOTIDE SEQUENCE [LARGE SCALE GENOMIC DNA]</scope>
    <source>
        <strain evidence="5">CIDEFI 213</strain>
    </source>
</reference>
<protein>
    <submittedName>
        <fullName evidence="4">Chalcone isomerase subgroup protein</fullName>
    </submittedName>
</protein>
<sequence length="417" mass="46329">MSALRFAARRPIFRCLNAPPKLRPRPQTRHNSPSSRPRADEDFVSIHRAEAMRRAAFRRRRNWLALGAAMSMIAPIFLVRLWEEPTKTDAPRKVADEFQGKKVVIAAGDKVIATAANSDNPQATDADAIELVETGSSYVPYFPRTIQLPTHTTGPEAIGSDAEYTLLGLGIRKVSFLRVQVYVVGLYVKTQDLSTLQNHLINTVNPTASALIPGEKNNLREALLSPEESTKIWEAILANNGSKGVDMAFRVVPCRGTDFKHLQDGWMRGITSRTDEVRRKQAELIRQQAAESKSIALPRPVEDGEFQDESFGLAMKDFRNLFQGKGKAPKGSVIVLTRSKTGALGALYQPIIKSDKQEKMDKTTWLGTVQDERVGRLVWLLYLGGQNVSSEEARKSIVDGCIDIVERPVGTLETMVH</sequence>
<dbReference type="InterPro" id="IPR016087">
    <property type="entry name" value="Chalcone_isomerase"/>
</dbReference>
<dbReference type="GO" id="GO:0016872">
    <property type="term" value="F:intramolecular lyase activity"/>
    <property type="evidence" value="ECO:0007669"/>
    <property type="project" value="InterPro"/>
</dbReference>
<dbReference type="Pfam" id="PF16035">
    <property type="entry name" value="Chalcone_2"/>
    <property type="match status" value="1"/>
</dbReference>